<dbReference type="EMBL" id="CP011005">
    <property type="protein sequence ID" value="AJT42366.1"/>
    <property type="molecule type" value="Genomic_DNA"/>
</dbReference>
<organism evidence="4 5">
    <name type="scientific">Psychromicrobium lacuslunae</name>
    <dbReference type="NCBI Taxonomy" id="1618207"/>
    <lineage>
        <taxon>Bacteria</taxon>
        <taxon>Bacillati</taxon>
        <taxon>Actinomycetota</taxon>
        <taxon>Actinomycetes</taxon>
        <taxon>Micrococcales</taxon>
        <taxon>Micrococcaceae</taxon>
        <taxon>Psychromicrobium</taxon>
    </lineage>
</organism>
<keyword evidence="5" id="KW-1185">Reference proteome</keyword>
<dbReference type="GO" id="GO:0003677">
    <property type="term" value="F:DNA binding"/>
    <property type="evidence" value="ECO:0007669"/>
    <property type="project" value="UniProtKB-KW"/>
</dbReference>
<dbReference type="InterPro" id="IPR036625">
    <property type="entry name" value="E3-bd_dom_sf"/>
</dbReference>
<feature type="domain" description="Lsr2 dimerization" evidence="2">
    <location>
        <begin position="1"/>
        <end position="57"/>
    </location>
</feature>
<name>A0A0D4C1W6_9MICC</name>
<dbReference type="InterPro" id="IPR055370">
    <property type="entry name" value="Lsr2_DNA-bd"/>
</dbReference>
<dbReference type="Gene3D" id="4.10.320.10">
    <property type="entry name" value="E3-binding domain"/>
    <property type="match status" value="1"/>
</dbReference>
<keyword evidence="1" id="KW-0238">DNA-binding</keyword>
<dbReference type="Pfam" id="PF23359">
    <property type="entry name" value="Lsr2_DNA-bd"/>
    <property type="match status" value="1"/>
</dbReference>
<proteinExistence type="predicted"/>
<evidence type="ECO:0000313" key="4">
    <source>
        <dbReference type="EMBL" id="AJT42366.1"/>
    </source>
</evidence>
<dbReference type="InterPro" id="IPR042261">
    <property type="entry name" value="Lsr2-like_dimerization"/>
</dbReference>
<dbReference type="PATRIC" id="fig|1618207.4.peg.2896"/>
<reference evidence="4 5" key="1">
    <citation type="journal article" date="2015" name="Genome Announc.">
        <title>Complete Genome Sequencing of Protease-Producing Novel Arthrobacter sp. Strain IHBB 11108 Using PacBio Single-Molecule Real-Time Sequencing Technology.</title>
        <authorList>
            <person name="Kiran S."/>
            <person name="Swarnkar M.K."/>
            <person name="Pal M."/>
            <person name="Thakur R."/>
            <person name="Tewari R."/>
            <person name="Singh A.K."/>
            <person name="Gulati A."/>
        </authorList>
    </citation>
    <scope>NUCLEOTIDE SEQUENCE [LARGE SCALE GENOMIC DNA]</scope>
    <source>
        <strain evidence="4 5">IHBB 11108</strain>
    </source>
</reference>
<dbReference type="STRING" id="1618207.UM93_14250"/>
<accession>A0A0D4C1W6</accession>
<dbReference type="AlphaFoldDB" id="A0A0D4C1W6"/>
<dbReference type="InterPro" id="IPR024412">
    <property type="entry name" value="Lsr2_dim_dom"/>
</dbReference>
<protein>
    <recommendedName>
        <fullName evidence="6">Lsr2 family protein</fullName>
    </recommendedName>
</protein>
<dbReference type="HOGENOM" id="CLU_139818_0_0_11"/>
<dbReference type="KEGG" id="ari:UM93_14250"/>
<dbReference type="GO" id="GO:0016746">
    <property type="term" value="F:acyltransferase activity"/>
    <property type="evidence" value="ECO:0007669"/>
    <property type="project" value="InterPro"/>
</dbReference>
<dbReference type="Proteomes" id="UP000061839">
    <property type="component" value="Chromosome"/>
</dbReference>
<evidence type="ECO:0000259" key="3">
    <source>
        <dbReference type="Pfam" id="PF23359"/>
    </source>
</evidence>
<sequence>MAQKVKIILVDDLDGGTAEETVRFGLDGVNYEVDLSSKHAAQLRDAIQPFAAVGRKLAARGPKARQQNAASRSNEVAQIRSWARENGHTVSDRGRIQADIVAAYHKANA</sequence>
<evidence type="ECO:0000259" key="2">
    <source>
        <dbReference type="Pfam" id="PF11774"/>
    </source>
</evidence>
<dbReference type="RefSeq" id="WP_045076206.1">
    <property type="nucleotide sequence ID" value="NZ_CP011005.1"/>
</dbReference>
<dbReference type="Pfam" id="PF11774">
    <property type="entry name" value="Lsr2"/>
    <property type="match status" value="1"/>
</dbReference>
<evidence type="ECO:0008006" key="6">
    <source>
        <dbReference type="Google" id="ProtNLM"/>
    </source>
</evidence>
<dbReference type="Gene3D" id="3.30.60.230">
    <property type="entry name" value="Lsr2, dimerization domain"/>
    <property type="match status" value="1"/>
</dbReference>
<evidence type="ECO:0000313" key="5">
    <source>
        <dbReference type="Proteomes" id="UP000061839"/>
    </source>
</evidence>
<dbReference type="OrthoDB" id="4113332at2"/>
<evidence type="ECO:0000256" key="1">
    <source>
        <dbReference type="ARBA" id="ARBA00023125"/>
    </source>
</evidence>
<gene>
    <name evidence="4" type="ORF">UM93_14250</name>
</gene>
<feature type="domain" description="Lsr2 DNA-binding" evidence="3">
    <location>
        <begin position="73"/>
        <end position="107"/>
    </location>
</feature>